<dbReference type="InterPro" id="IPR014044">
    <property type="entry name" value="CAP_dom"/>
</dbReference>
<name>A0AA41T6B3_SCICA</name>
<protein>
    <submittedName>
        <fullName evidence="3">Peptidase inhibitor 15</fullName>
    </submittedName>
</protein>
<evidence type="ECO:0000313" key="4">
    <source>
        <dbReference type="Proteomes" id="UP001166674"/>
    </source>
</evidence>
<dbReference type="AlphaFoldDB" id="A0AA41T6B3"/>
<dbReference type="SUPFAM" id="SSF55797">
    <property type="entry name" value="PR-1-like"/>
    <property type="match status" value="1"/>
</dbReference>
<comment type="caution">
    <text evidence="3">The sequence shown here is derived from an EMBL/GenBank/DDBJ whole genome shotgun (WGS) entry which is preliminary data.</text>
</comment>
<dbReference type="PANTHER" id="PTHR10334">
    <property type="entry name" value="CYSTEINE-RICH SECRETORY PROTEIN-RELATED"/>
    <property type="match status" value="1"/>
</dbReference>
<organism evidence="3 4">
    <name type="scientific">Sciurus carolinensis</name>
    <name type="common">Eastern gray squirrel</name>
    <dbReference type="NCBI Taxonomy" id="30640"/>
    <lineage>
        <taxon>Eukaryota</taxon>
        <taxon>Metazoa</taxon>
        <taxon>Chordata</taxon>
        <taxon>Craniata</taxon>
        <taxon>Vertebrata</taxon>
        <taxon>Euteleostomi</taxon>
        <taxon>Mammalia</taxon>
        <taxon>Eutheria</taxon>
        <taxon>Euarchontoglires</taxon>
        <taxon>Glires</taxon>
        <taxon>Rodentia</taxon>
        <taxon>Sciuromorpha</taxon>
        <taxon>Sciuridae</taxon>
        <taxon>Sciurinae</taxon>
        <taxon>Sciurini</taxon>
        <taxon>Sciurus</taxon>
    </lineage>
</organism>
<dbReference type="Proteomes" id="UP001166674">
    <property type="component" value="Unassembled WGS sequence"/>
</dbReference>
<sequence length="175" mass="19335">MIAISAVSRALLFSLLCEASTVILLNSTDSSPPTNNFTDIEAALNAPLESTEIPKARRKRYISQNDMIAILDYHNQVRGKVFPPAANMEYMVWDENLAKSAEAWAATCIWDHGPSYLLRFLGQNLSVRTGRGNWIGEAPYKVGVPCSSCPPSYGGSCTDNLCFPGVTSNYLYWFK</sequence>
<accession>A0AA41T6B3</accession>
<dbReference type="InterPro" id="IPR035940">
    <property type="entry name" value="CAP_sf"/>
</dbReference>
<evidence type="ECO:0000256" key="1">
    <source>
        <dbReference type="SAM" id="SignalP"/>
    </source>
</evidence>
<feature type="signal peptide" evidence="1">
    <location>
        <begin position="1"/>
        <end position="19"/>
    </location>
</feature>
<reference evidence="3" key="1">
    <citation type="submission" date="2020-03" db="EMBL/GenBank/DDBJ databases">
        <title>Studies in the Genomics of Life Span.</title>
        <authorList>
            <person name="Glass D."/>
        </authorList>
    </citation>
    <scope>NUCLEOTIDE SEQUENCE</scope>
    <source>
        <strain evidence="3">SUZIE</strain>
        <tissue evidence="3">Muscle</tissue>
    </source>
</reference>
<evidence type="ECO:0000313" key="3">
    <source>
        <dbReference type="EMBL" id="MBZ3884999.1"/>
    </source>
</evidence>
<feature type="chain" id="PRO_5041230649" evidence="1">
    <location>
        <begin position="20"/>
        <end position="175"/>
    </location>
</feature>
<keyword evidence="4" id="KW-1185">Reference proteome</keyword>
<dbReference type="InterPro" id="IPR001283">
    <property type="entry name" value="CRISP-related"/>
</dbReference>
<dbReference type="SMART" id="SM00198">
    <property type="entry name" value="SCP"/>
    <property type="match status" value="1"/>
</dbReference>
<dbReference type="Pfam" id="PF00188">
    <property type="entry name" value="CAP"/>
    <property type="match status" value="1"/>
</dbReference>
<keyword evidence="1" id="KW-0732">Signal</keyword>
<evidence type="ECO:0000259" key="2">
    <source>
        <dbReference type="SMART" id="SM00198"/>
    </source>
</evidence>
<proteinExistence type="predicted"/>
<dbReference type="Gene3D" id="3.40.33.10">
    <property type="entry name" value="CAP"/>
    <property type="match status" value="2"/>
</dbReference>
<dbReference type="EMBL" id="JAATJV010397314">
    <property type="protein sequence ID" value="MBZ3884999.1"/>
    <property type="molecule type" value="Genomic_DNA"/>
</dbReference>
<gene>
    <name evidence="3" type="ORF">SUZIE_180750</name>
</gene>
<feature type="domain" description="SCP" evidence="2">
    <location>
        <begin position="65"/>
        <end position="172"/>
    </location>
</feature>